<organism evidence="8 9">
    <name type="scientific">Prolemur simus</name>
    <name type="common">Greater bamboo lemur</name>
    <name type="synonym">Hapalemur simus</name>
    <dbReference type="NCBI Taxonomy" id="1328070"/>
    <lineage>
        <taxon>Eukaryota</taxon>
        <taxon>Metazoa</taxon>
        <taxon>Chordata</taxon>
        <taxon>Craniata</taxon>
        <taxon>Vertebrata</taxon>
        <taxon>Euteleostomi</taxon>
        <taxon>Mammalia</taxon>
        <taxon>Eutheria</taxon>
        <taxon>Euarchontoglires</taxon>
        <taxon>Primates</taxon>
        <taxon>Strepsirrhini</taxon>
        <taxon>Lemuriformes</taxon>
        <taxon>Lemuridae</taxon>
        <taxon>Prolemur</taxon>
    </lineage>
</organism>
<feature type="domain" description="Developmental pluripotency-associated protein 2/4 C-terminal" evidence="6">
    <location>
        <begin position="174"/>
        <end position="239"/>
    </location>
</feature>
<evidence type="ECO:0000259" key="6">
    <source>
        <dbReference type="Pfam" id="PF14047"/>
    </source>
</evidence>
<evidence type="ECO:0000256" key="4">
    <source>
        <dbReference type="ARBA" id="ARBA00023242"/>
    </source>
</evidence>
<dbReference type="PANTHER" id="PTHR16073:SF8">
    <property type="entry name" value="DEVELOPMENTAL PLURIPOTENCY-ASSOCIATED PROTEIN 4"/>
    <property type="match status" value="1"/>
</dbReference>
<dbReference type="InterPro" id="IPR039590">
    <property type="entry name" value="Dppa2/4"/>
</dbReference>
<feature type="compositionally biased region" description="Polar residues" evidence="5">
    <location>
        <begin position="37"/>
        <end position="52"/>
    </location>
</feature>
<gene>
    <name evidence="8" type="primary">DPPA4</name>
</gene>
<feature type="compositionally biased region" description="Basic and acidic residues" evidence="5">
    <location>
        <begin position="91"/>
        <end position="109"/>
    </location>
</feature>
<evidence type="ECO:0000256" key="1">
    <source>
        <dbReference type="ARBA" id="ARBA00004123"/>
    </source>
</evidence>
<dbReference type="GO" id="GO:0003682">
    <property type="term" value="F:chromatin binding"/>
    <property type="evidence" value="ECO:0007669"/>
    <property type="project" value="InterPro"/>
</dbReference>
<name>A0A8C8ZDU6_PROSS</name>
<dbReference type="Pfam" id="PF14049">
    <property type="entry name" value="Dppa2_A"/>
    <property type="match status" value="1"/>
</dbReference>
<accession>A0A8C8ZDU6</accession>
<dbReference type="GO" id="GO:0005634">
    <property type="term" value="C:nucleus"/>
    <property type="evidence" value="ECO:0007669"/>
    <property type="project" value="UniProtKB-SubCell"/>
</dbReference>
<keyword evidence="4" id="KW-0539">Nucleus</keyword>
<comment type="subcellular location">
    <subcellularLocation>
        <location evidence="1">Nucleus</location>
    </subcellularLocation>
</comment>
<keyword evidence="2" id="KW-0805">Transcription regulation</keyword>
<evidence type="ECO:0000256" key="3">
    <source>
        <dbReference type="ARBA" id="ARBA00023163"/>
    </source>
</evidence>
<dbReference type="AlphaFoldDB" id="A0A8C8ZDU6"/>
<dbReference type="PANTHER" id="PTHR16073">
    <property type="entry name" value="DCR DOMAIN-CONTAINING PROTEIN"/>
    <property type="match status" value="1"/>
</dbReference>
<dbReference type="GO" id="GO:0048731">
    <property type="term" value="P:system development"/>
    <property type="evidence" value="ECO:0007669"/>
    <property type="project" value="TreeGrafter"/>
</dbReference>
<reference evidence="8" key="1">
    <citation type="submission" date="2025-08" db="UniProtKB">
        <authorList>
            <consortium name="Ensembl"/>
        </authorList>
    </citation>
    <scope>IDENTIFICATION</scope>
</reference>
<dbReference type="GeneTree" id="ENSGT00390000004871"/>
<reference evidence="8" key="2">
    <citation type="submission" date="2025-09" db="UniProtKB">
        <authorList>
            <consortium name="Ensembl"/>
        </authorList>
    </citation>
    <scope>IDENTIFICATION</scope>
</reference>
<dbReference type="Ensembl" id="ENSPSMT00000019156.1">
    <property type="protein sequence ID" value="ENSPSMP00000016483.1"/>
    <property type="gene ID" value="ENSPSMG00000011757.1"/>
</dbReference>
<evidence type="ECO:0000313" key="9">
    <source>
        <dbReference type="Proteomes" id="UP000694414"/>
    </source>
</evidence>
<protein>
    <submittedName>
        <fullName evidence="8">Developmental pluripotency associated 4</fullName>
    </submittedName>
</protein>
<feature type="domain" description="Developmental pluripotency-associated protein 2/4 central" evidence="7">
    <location>
        <begin position="132"/>
        <end position="165"/>
    </location>
</feature>
<evidence type="ECO:0000256" key="2">
    <source>
        <dbReference type="ARBA" id="ARBA00023015"/>
    </source>
</evidence>
<dbReference type="InterPro" id="IPR025891">
    <property type="entry name" value="Dppa2/4_C_dom"/>
</dbReference>
<keyword evidence="9" id="KW-1185">Reference proteome</keyword>
<evidence type="ECO:0000256" key="5">
    <source>
        <dbReference type="SAM" id="MobiDB-lite"/>
    </source>
</evidence>
<keyword evidence="3" id="KW-0804">Transcription</keyword>
<evidence type="ECO:0000313" key="8">
    <source>
        <dbReference type="Ensembl" id="ENSPSMP00000016483.1"/>
    </source>
</evidence>
<dbReference type="Pfam" id="PF14047">
    <property type="entry name" value="DCR"/>
    <property type="match status" value="1"/>
</dbReference>
<sequence length="249" mass="27278">MTDRLFYPQWNSTEKSREECGHSNSEQEPAEIREDQQAANQQSTVLPGTSTKKGTKRKMSGNHKEGKRSTTHSQIPLPGIRVSSQRKSNVHKKEASQKSSEQRVCREGTDLPAVGPPLEEGLPALESASLLEGVNTVVVTTSAPEALLASWARTASRAGSSSEAVESPQENCGKWCVVHGRSLPADTDGWVHLQFHAGQAWVPEKQGGRVSALFLLPACNFPPPHLEDNMLCPTCVHRNKVLIKSLQWE</sequence>
<feature type="region of interest" description="Disordered" evidence="5">
    <location>
        <begin position="1"/>
        <end position="113"/>
    </location>
</feature>
<evidence type="ECO:0000259" key="7">
    <source>
        <dbReference type="Pfam" id="PF14049"/>
    </source>
</evidence>
<proteinExistence type="predicted"/>
<dbReference type="Proteomes" id="UP000694414">
    <property type="component" value="Unplaced"/>
</dbReference>
<dbReference type="InterPro" id="IPR025892">
    <property type="entry name" value="Dppa2/4_central_dom"/>
</dbReference>